<keyword evidence="2" id="KW-1185">Reference proteome</keyword>
<sequence length="124" mass="14140">MGKKWNYANRANARKGHNSFHIYREGEGSGWNPPLNMGRFNCRGEYVIPEERNDCEKTMHKYIIVSNDFDDTGRSLALYQSFRDCLGQEQFVKEVAEKDGINVKAVFGPGKANRTAAFQMSLRG</sequence>
<organism evidence="1 2">
    <name type="scientific">Komagataeibacter intermedius NRIC 0521</name>
    <dbReference type="NCBI Taxonomy" id="1307934"/>
    <lineage>
        <taxon>Bacteria</taxon>
        <taxon>Pseudomonadati</taxon>
        <taxon>Pseudomonadota</taxon>
        <taxon>Alphaproteobacteria</taxon>
        <taxon>Acetobacterales</taxon>
        <taxon>Acetobacteraceae</taxon>
        <taxon>Komagataeibacter</taxon>
    </lineage>
</organism>
<name>A0ABQ0PGL9_9PROT</name>
<evidence type="ECO:0000313" key="1">
    <source>
        <dbReference type="EMBL" id="GBQ67957.1"/>
    </source>
</evidence>
<protein>
    <submittedName>
        <fullName evidence="1">Uncharacterized protein</fullName>
    </submittedName>
</protein>
<dbReference type="Proteomes" id="UP001061452">
    <property type="component" value="Unassembled WGS sequence"/>
</dbReference>
<evidence type="ECO:0000313" key="2">
    <source>
        <dbReference type="Proteomes" id="UP001061452"/>
    </source>
</evidence>
<proteinExistence type="predicted"/>
<comment type="caution">
    <text evidence="1">The sequence shown here is derived from an EMBL/GenBank/DDBJ whole genome shotgun (WGS) entry which is preliminary data.</text>
</comment>
<accession>A0ABQ0PGL9</accession>
<reference evidence="1" key="1">
    <citation type="submission" date="2013-04" db="EMBL/GenBank/DDBJ databases">
        <title>The genome sequencing project of 58 acetic acid bacteria.</title>
        <authorList>
            <person name="Okamoto-Kainuma A."/>
            <person name="Ishikawa M."/>
            <person name="Umino S."/>
            <person name="Koizumi Y."/>
            <person name="Shiwa Y."/>
            <person name="Yoshikawa H."/>
            <person name="Matsutani M."/>
            <person name="Matsushita K."/>
        </authorList>
    </citation>
    <scope>NUCLEOTIDE SEQUENCE</scope>
    <source>
        <strain evidence="1">NRIC 0521</strain>
    </source>
</reference>
<dbReference type="EMBL" id="BAQJ01000033">
    <property type="protein sequence ID" value="GBQ67957.1"/>
    <property type="molecule type" value="Genomic_DNA"/>
</dbReference>
<dbReference type="RefSeq" id="WP_148431308.1">
    <property type="nucleotide sequence ID" value="NZ_BAQJ01000033.1"/>
</dbReference>
<gene>
    <name evidence="1" type="ORF">AA0521_1115</name>
</gene>